<feature type="chain" id="PRO_5047519990" evidence="1">
    <location>
        <begin position="20"/>
        <end position="325"/>
    </location>
</feature>
<evidence type="ECO:0000313" key="3">
    <source>
        <dbReference type="Proteomes" id="UP001476282"/>
    </source>
</evidence>
<accession>A0ABP9UKA0</accession>
<evidence type="ECO:0000313" key="2">
    <source>
        <dbReference type="EMBL" id="GAA5481675.1"/>
    </source>
</evidence>
<keyword evidence="3" id="KW-1185">Reference proteome</keyword>
<protein>
    <submittedName>
        <fullName evidence="2">Uncharacterized protein</fullName>
    </submittedName>
</protein>
<sequence>MRLRFLLPILLSLATGLSAQSLTQSDREALLDKLKKIQDAADAKVEARFSMAVAAFREGAGSEEAAMDLYLKCVEKVDFEDQYKKSQDFREWKRKESDHLKSMGFKRALRHQLRWLILTLQVASHGPPTRFADQAGAAVDDVFSDLNLLKDEERTLRQGVTGTVFARAYEITDVQVDDWPMSPVDLEAVYDKVLLPPLRKPESTDGLRAMWMRRIQQEIDGRETWTRRKRGEDGPNRVGMKDALRTPEMDKFIAETYPELLWKMEVDVYEAGDERGAALRMFQHLEKYVDHPKAEDWAGEFATLLRKPDEQTEVAPTHEEAAVAE</sequence>
<gene>
    <name evidence="2" type="ORF">Hsar01_00886</name>
</gene>
<proteinExistence type="predicted"/>
<dbReference type="RefSeq" id="WP_353565825.1">
    <property type="nucleotide sequence ID" value="NZ_BAABRI010000004.1"/>
</dbReference>
<organism evidence="2 3">
    <name type="scientific">Haloferula sargassicola</name>
    <dbReference type="NCBI Taxonomy" id="490096"/>
    <lineage>
        <taxon>Bacteria</taxon>
        <taxon>Pseudomonadati</taxon>
        <taxon>Verrucomicrobiota</taxon>
        <taxon>Verrucomicrobiia</taxon>
        <taxon>Verrucomicrobiales</taxon>
        <taxon>Verrucomicrobiaceae</taxon>
        <taxon>Haloferula</taxon>
    </lineage>
</organism>
<comment type="caution">
    <text evidence="2">The sequence shown here is derived from an EMBL/GenBank/DDBJ whole genome shotgun (WGS) entry which is preliminary data.</text>
</comment>
<dbReference type="Proteomes" id="UP001476282">
    <property type="component" value="Unassembled WGS sequence"/>
</dbReference>
<feature type="signal peptide" evidence="1">
    <location>
        <begin position="1"/>
        <end position="19"/>
    </location>
</feature>
<keyword evidence="1" id="KW-0732">Signal</keyword>
<dbReference type="EMBL" id="BAABRI010000004">
    <property type="protein sequence ID" value="GAA5481675.1"/>
    <property type="molecule type" value="Genomic_DNA"/>
</dbReference>
<reference evidence="2 3" key="1">
    <citation type="submission" date="2024-02" db="EMBL/GenBank/DDBJ databases">
        <title>Haloferula sargassicola NBRC 104335.</title>
        <authorList>
            <person name="Ichikawa N."/>
            <person name="Katano-Makiyama Y."/>
            <person name="Hidaka K."/>
        </authorList>
    </citation>
    <scope>NUCLEOTIDE SEQUENCE [LARGE SCALE GENOMIC DNA]</scope>
    <source>
        <strain evidence="2 3">NBRC 104335</strain>
    </source>
</reference>
<name>A0ABP9UKA0_9BACT</name>
<evidence type="ECO:0000256" key="1">
    <source>
        <dbReference type="SAM" id="SignalP"/>
    </source>
</evidence>